<gene>
    <name evidence="1" type="ORF">FOMPIDRAFT_88598</name>
</gene>
<evidence type="ECO:0000313" key="2">
    <source>
        <dbReference type="Proteomes" id="UP000015241"/>
    </source>
</evidence>
<name>S8E3K3_FOMSC</name>
<organism evidence="1 2">
    <name type="scientific">Fomitopsis schrenkii</name>
    <name type="common">Brown rot fungus</name>
    <dbReference type="NCBI Taxonomy" id="2126942"/>
    <lineage>
        <taxon>Eukaryota</taxon>
        <taxon>Fungi</taxon>
        <taxon>Dikarya</taxon>
        <taxon>Basidiomycota</taxon>
        <taxon>Agaricomycotina</taxon>
        <taxon>Agaricomycetes</taxon>
        <taxon>Polyporales</taxon>
        <taxon>Fomitopsis</taxon>
    </lineage>
</organism>
<dbReference type="AlphaFoldDB" id="S8E3K3"/>
<dbReference type="EMBL" id="KE504155">
    <property type="protein sequence ID" value="EPS99686.1"/>
    <property type="molecule type" value="Genomic_DNA"/>
</dbReference>
<dbReference type="Proteomes" id="UP000015241">
    <property type="component" value="Unassembled WGS sequence"/>
</dbReference>
<dbReference type="HOGENOM" id="CLU_2831221_0_0_1"/>
<proteinExistence type="predicted"/>
<keyword evidence="2" id="KW-1185">Reference proteome</keyword>
<sequence>MVKFLTFLQTIFPETTLHCRSRNFCPQAGYLISELVPHPPLLLEPHLCLPPTLLPLNPLSQSLYLP</sequence>
<evidence type="ECO:0000313" key="1">
    <source>
        <dbReference type="EMBL" id="EPS99686.1"/>
    </source>
</evidence>
<dbReference type="InParanoid" id="S8E3K3"/>
<reference evidence="1 2" key="1">
    <citation type="journal article" date="2012" name="Science">
        <title>The Paleozoic origin of enzymatic lignin decomposition reconstructed from 31 fungal genomes.</title>
        <authorList>
            <person name="Floudas D."/>
            <person name="Binder M."/>
            <person name="Riley R."/>
            <person name="Barry K."/>
            <person name="Blanchette R.A."/>
            <person name="Henrissat B."/>
            <person name="Martinez A.T."/>
            <person name="Otillar R."/>
            <person name="Spatafora J.W."/>
            <person name="Yadav J.S."/>
            <person name="Aerts A."/>
            <person name="Benoit I."/>
            <person name="Boyd A."/>
            <person name="Carlson A."/>
            <person name="Copeland A."/>
            <person name="Coutinho P.M."/>
            <person name="de Vries R.P."/>
            <person name="Ferreira P."/>
            <person name="Findley K."/>
            <person name="Foster B."/>
            <person name="Gaskell J."/>
            <person name="Glotzer D."/>
            <person name="Gorecki P."/>
            <person name="Heitman J."/>
            <person name="Hesse C."/>
            <person name="Hori C."/>
            <person name="Igarashi K."/>
            <person name="Jurgens J.A."/>
            <person name="Kallen N."/>
            <person name="Kersten P."/>
            <person name="Kohler A."/>
            <person name="Kuees U."/>
            <person name="Kumar T.K.A."/>
            <person name="Kuo A."/>
            <person name="LaButti K."/>
            <person name="Larrondo L.F."/>
            <person name="Lindquist E."/>
            <person name="Ling A."/>
            <person name="Lombard V."/>
            <person name="Lucas S."/>
            <person name="Lundell T."/>
            <person name="Martin R."/>
            <person name="McLaughlin D.J."/>
            <person name="Morgenstern I."/>
            <person name="Morin E."/>
            <person name="Murat C."/>
            <person name="Nagy L.G."/>
            <person name="Nolan M."/>
            <person name="Ohm R.A."/>
            <person name="Patyshakuliyeva A."/>
            <person name="Rokas A."/>
            <person name="Ruiz-Duenas F.J."/>
            <person name="Sabat G."/>
            <person name="Salamov A."/>
            <person name="Samejima M."/>
            <person name="Schmutz J."/>
            <person name="Slot J.C."/>
            <person name="St John F."/>
            <person name="Stenlid J."/>
            <person name="Sun H."/>
            <person name="Sun S."/>
            <person name="Syed K."/>
            <person name="Tsang A."/>
            <person name="Wiebenga A."/>
            <person name="Young D."/>
            <person name="Pisabarro A."/>
            <person name="Eastwood D.C."/>
            <person name="Martin F."/>
            <person name="Cullen D."/>
            <person name="Grigoriev I.V."/>
            <person name="Hibbett D.S."/>
        </authorList>
    </citation>
    <scope>NUCLEOTIDE SEQUENCE</scope>
    <source>
        <strain evidence="2">FP-58527</strain>
    </source>
</reference>
<protein>
    <submittedName>
        <fullName evidence="1">Uncharacterized protein</fullName>
    </submittedName>
</protein>
<accession>S8E3K3</accession>